<name>F2S9R8_TRIT1</name>
<evidence type="ECO:0000313" key="1">
    <source>
        <dbReference type="EMBL" id="EGE00333.1"/>
    </source>
</evidence>
<dbReference type="EMBL" id="GG698536">
    <property type="protein sequence ID" value="EGE00333.1"/>
    <property type="molecule type" value="Genomic_DNA"/>
</dbReference>
<protein>
    <submittedName>
        <fullName evidence="1">Uncharacterized protein</fullName>
    </submittedName>
</protein>
<sequence>MWDTTNNFEPEDLREKKAGAWASVKTHHMDLLAMSFRLLLARCQSKYKVGCEVRLAGEGETERPWDLLRVCPSRLVLPGPREEEVMAIP</sequence>
<accession>F2S9R8</accession>
<keyword evidence="2" id="KW-1185">Reference proteome</keyword>
<dbReference type="AlphaFoldDB" id="F2S9R8"/>
<proteinExistence type="predicted"/>
<organism evidence="1 2">
    <name type="scientific">Trichophyton tonsurans (strain CBS 112818)</name>
    <name type="common">Scalp ringworm fungus</name>
    <dbReference type="NCBI Taxonomy" id="647933"/>
    <lineage>
        <taxon>Eukaryota</taxon>
        <taxon>Fungi</taxon>
        <taxon>Dikarya</taxon>
        <taxon>Ascomycota</taxon>
        <taxon>Pezizomycotina</taxon>
        <taxon>Eurotiomycetes</taxon>
        <taxon>Eurotiomycetidae</taxon>
        <taxon>Onygenales</taxon>
        <taxon>Arthrodermataceae</taxon>
        <taxon>Trichophyton</taxon>
    </lineage>
</organism>
<gene>
    <name evidence="1" type="ORF">TESG_07612</name>
</gene>
<evidence type="ECO:0000313" key="2">
    <source>
        <dbReference type="Proteomes" id="UP000009172"/>
    </source>
</evidence>
<reference evidence="2" key="1">
    <citation type="journal article" date="2012" name="MBio">
        <title>Comparative genome analysis of Trichophyton rubrum and related dermatophytes reveals candidate genes involved in infection.</title>
        <authorList>
            <person name="Martinez D.A."/>
            <person name="Oliver B.G."/>
            <person name="Graeser Y."/>
            <person name="Goldberg J.M."/>
            <person name="Li W."/>
            <person name="Martinez-Rossi N.M."/>
            <person name="Monod M."/>
            <person name="Shelest E."/>
            <person name="Barton R.C."/>
            <person name="Birch E."/>
            <person name="Brakhage A.A."/>
            <person name="Chen Z."/>
            <person name="Gurr S.J."/>
            <person name="Heiman D."/>
            <person name="Heitman J."/>
            <person name="Kosti I."/>
            <person name="Rossi A."/>
            <person name="Saif S."/>
            <person name="Samalova M."/>
            <person name="Saunders C.W."/>
            <person name="Shea T."/>
            <person name="Summerbell R.C."/>
            <person name="Xu J."/>
            <person name="Young S."/>
            <person name="Zeng Q."/>
            <person name="Birren B.W."/>
            <person name="Cuomo C.A."/>
            <person name="White T.C."/>
        </authorList>
    </citation>
    <scope>NUCLEOTIDE SEQUENCE [LARGE SCALE GENOMIC DNA]</scope>
    <source>
        <strain evidence="2">CBS 112818</strain>
    </source>
</reference>
<dbReference type="HOGENOM" id="CLU_2456381_0_0_1"/>
<dbReference type="Proteomes" id="UP000009172">
    <property type="component" value="Unassembled WGS sequence"/>
</dbReference>